<evidence type="ECO:0008006" key="5">
    <source>
        <dbReference type="Google" id="ProtNLM"/>
    </source>
</evidence>
<dbReference type="Pfam" id="PF05063">
    <property type="entry name" value="MT-A70"/>
    <property type="match status" value="1"/>
</dbReference>
<dbReference type="GO" id="GO:0005634">
    <property type="term" value="C:nucleus"/>
    <property type="evidence" value="ECO:0007669"/>
    <property type="project" value="TreeGrafter"/>
</dbReference>
<feature type="region of interest" description="Disordered" evidence="2">
    <location>
        <begin position="121"/>
        <end position="160"/>
    </location>
</feature>
<evidence type="ECO:0000313" key="4">
    <source>
        <dbReference type="Proteomes" id="UP000748025"/>
    </source>
</evidence>
<dbReference type="PROSITE" id="PS51143">
    <property type="entry name" value="MT_A70"/>
    <property type="match status" value="1"/>
</dbReference>
<dbReference type="GO" id="GO:0008168">
    <property type="term" value="F:methyltransferase activity"/>
    <property type="evidence" value="ECO:0007669"/>
    <property type="project" value="InterPro"/>
</dbReference>
<gene>
    <name evidence="3" type="ORF">E4U43_005773</name>
</gene>
<dbReference type="InterPro" id="IPR002052">
    <property type="entry name" value="DNA_methylase_N6_adenine_CS"/>
</dbReference>
<evidence type="ECO:0000256" key="2">
    <source>
        <dbReference type="SAM" id="MobiDB-lite"/>
    </source>
</evidence>
<dbReference type="Proteomes" id="UP000748025">
    <property type="component" value="Unassembled WGS sequence"/>
</dbReference>
<evidence type="ECO:0000313" key="3">
    <source>
        <dbReference type="EMBL" id="KAG6015085.1"/>
    </source>
</evidence>
<dbReference type="InterPro" id="IPR007757">
    <property type="entry name" value="MT-A70-like"/>
</dbReference>
<name>A0A9P7T2H2_9HYPO</name>
<dbReference type="Gene3D" id="3.40.50.150">
    <property type="entry name" value="Vaccinia Virus protein VP39"/>
    <property type="match status" value="1"/>
</dbReference>
<organism evidence="3 4">
    <name type="scientific">Claviceps pusilla</name>
    <dbReference type="NCBI Taxonomy" id="123648"/>
    <lineage>
        <taxon>Eukaryota</taxon>
        <taxon>Fungi</taxon>
        <taxon>Dikarya</taxon>
        <taxon>Ascomycota</taxon>
        <taxon>Pezizomycotina</taxon>
        <taxon>Sordariomycetes</taxon>
        <taxon>Hypocreomycetidae</taxon>
        <taxon>Hypocreales</taxon>
        <taxon>Clavicipitaceae</taxon>
        <taxon>Claviceps</taxon>
    </lineage>
</organism>
<sequence>MSGPDDWACTSSSSVLFQSDDAATVLLDIPRSLEEAQVLPGQRPQRRIYSASPRRETFPTPDPTIGTRRYASSSSRSISAAAAHHWSTQSPAAQIADLMTTASAEAALRVLADSYDGPFHLPRLSAASPSPSSPSTERQQRQKQQPQRHDQGEQDDNVDHNSRTLAVPQATPLHGSIQDLRNTFHHTAPVFNLIVLDPPWPNRSARRRTASYYTVRHLAEMRALLMSIPVADHLAHDGLVAVWITNKASIPEMLASSTASVFASWGVELAAEWTWLKITAHGEPIYDVASAWRKPWEKILIAKRIGAPTPPRLRSKVIVAVPDVHSRKPSLRGLFGQVLGDAHYCGLEVFARNLTAGWWSWGDEVLCFQNRRCWSDVCDEPLE</sequence>
<evidence type="ECO:0000256" key="1">
    <source>
        <dbReference type="PROSITE-ProRule" id="PRU00489"/>
    </source>
</evidence>
<dbReference type="GO" id="GO:0003676">
    <property type="term" value="F:nucleic acid binding"/>
    <property type="evidence" value="ECO:0007669"/>
    <property type="project" value="InterPro"/>
</dbReference>
<accession>A0A9P7T2H2</accession>
<feature type="region of interest" description="Disordered" evidence="2">
    <location>
        <begin position="38"/>
        <end position="73"/>
    </location>
</feature>
<keyword evidence="4" id="KW-1185">Reference proteome</keyword>
<feature type="compositionally biased region" description="Basic and acidic residues" evidence="2">
    <location>
        <begin position="147"/>
        <end position="160"/>
    </location>
</feature>
<comment type="caution">
    <text evidence="3">The sequence shown here is derived from an EMBL/GenBank/DDBJ whole genome shotgun (WGS) entry which is preliminary data.</text>
</comment>
<dbReference type="InterPro" id="IPR029063">
    <property type="entry name" value="SAM-dependent_MTases_sf"/>
</dbReference>
<dbReference type="PROSITE" id="PS00092">
    <property type="entry name" value="N6_MTASE"/>
    <property type="match status" value="1"/>
</dbReference>
<dbReference type="GO" id="GO:0032259">
    <property type="term" value="P:methylation"/>
    <property type="evidence" value="ECO:0007669"/>
    <property type="project" value="InterPro"/>
</dbReference>
<dbReference type="OrthoDB" id="61116at2759"/>
<dbReference type="PANTHER" id="PTHR12829:SF4">
    <property type="entry name" value="N(6)-ADENINE-SPECIFIC METHYLTRANSFERASE METTL4"/>
    <property type="match status" value="1"/>
</dbReference>
<feature type="compositionally biased region" description="Low complexity" evidence="2">
    <location>
        <begin position="125"/>
        <end position="135"/>
    </location>
</feature>
<reference evidence="3" key="1">
    <citation type="journal article" date="2020" name="bioRxiv">
        <title>Whole genome comparisons of ergot fungi reveals the divergence and evolution of species within the genus Claviceps are the result of varying mechanisms driving genome evolution and host range expansion.</title>
        <authorList>
            <person name="Wyka S.A."/>
            <person name="Mondo S.J."/>
            <person name="Liu M."/>
            <person name="Dettman J."/>
            <person name="Nalam V."/>
            <person name="Broders K.D."/>
        </authorList>
    </citation>
    <scope>NUCLEOTIDE SEQUENCE</scope>
    <source>
        <strain evidence="3">CCC 602</strain>
    </source>
</reference>
<dbReference type="SUPFAM" id="SSF53335">
    <property type="entry name" value="S-adenosyl-L-methionine-dependent methyltransferases"/>
    <property type="match status" value="1"/>
</dbReference>
<dbReference type="PANTHER" id="PTHR12829">
    <property type="entry name" value="N6-ADENOSINE-METHYLTRANSFERASE"/>
    <property type="match status" value="1"/>
</dbReference>
<protein>
    <recommendedName>
        <fullName evidence="5">MT-A70-domain-containing protein</fullName>
    </recommendedName>
</protein>
<comment type="similarity">
    <text evidence="1">Belongs to the MT-A70-like family.</text>
</comment>
<dbReference type="EMBL" id="SRPW01000384">
    <property type="protein sequence ID" value="KAG6015085.1"/>
    <property type="molecule type" value="Genomic_DNA"/>
</dbReference>
<dbReference type="AlphaFoldDB" id="A0A9P7T2H2"/>
<proteinExistence type="inferred from homology"/>